<feature type="compositionally biased region" description="Polar residues" evidence="1">
    <location>
        <begin position="1"/>
        <end position="12"/>
    </location>
</feature>
<keyword evidence="2" id="KW-0812">Transmembrane</keyword>
<evidence type="ECO:0000256" key="2">
    <source>
        <dbReference type="SAM" id="Phobius"/>
    </source>
</evidence>
<dbReference type="STRING" id="1891926.Fuma_03930"/>
<gene>
    <name evidence="3" type="ORF">Fuma_03930</name>
</gene>
<keyword evidence="3" id="KW-0804">Transcription</keyword>
<dbReference type="Gene3D" id="2.20.28.30">
    <property type="entry name" value="RNA polymerase ii, chain L"/>
    <property type="match status" value="1"/>
</dbReference>
<dbReference type="GO" id="GO:0000428">
    <property type="term" value="C:DNA-directed RNA polymerase complex"/>
    <property type="evidence" value="ECO:0007669"/>
    <property type="project" value="UniProtKB-KW"/>
</dbReference>
<reference evidence="3 4" key="1">
    <citation type="journal article" date="2016" name="Front. Microbiol.">
        <title>Fuerstia marisgermanicae gen. nov., sp. nov., an Unusual Member of the Phylum Planctomycetes from the German Wadden Sea.</title>
        <authorList>
            <person name="Kohn T."/>
            <person name="Heuer A."/>
            <person name="Jogler M."/>
            <person name="Vollmers J."/>
            <person name="Boedeker C."/>
            <person name="Bunk B."/>
            <person name="Rast P."/>
            <person name="Borchert D."/>
            <person name="Glockner I."/>
            <person name="Freese H.M."/>
            <person name="Klenk H.P."/>
            <person name="Overmann J."/>
            <person name="Kaster A.K."/>
            <person name="Rohde M."/>
            <person name="Wiegand S."/>
            <person name="Jogler C."/>
        </authorList>
    </citation>
    <scope>NUCLEOTIDE SEQUENCE [LARGE SCALE GENOMIC DNA]</scope>
    <source>
        <strain evidence="3 4">NH11</strain>
    </source>
</reference>
<feature type="transmembrane region" description="Helical" evidence="2">
    <location>
        <begin position="395"/>
        <end position="415"/>
    </location>
</feature>
<dbReference type="AlphaFoldDB" id="A0A1P8WJR6"/>
<keyword evidence="2" id="KW-0472">Membrane</keyword>
<dbReference type="Proteomes" id="UP000187735">
    <property type="component" value="Chromosome"/>
</dbReference>
<name>A0A1P8WJR6_9PLAN</name>
<sequence>MADTVPENSDTGNPPPLPRGAEVDADGPLDLRLKDAATNGIGQTFDAGQGRIFPCDGCGADLEFRIGDQVLACPYCGHVKQIELDEEDAVIEQDFHAMLEKLREWREAAAKKKLDEGDTDGSGDSTTRNELRCDSCGGNVEFVGTLTSTHCPYCGSPIQLENAHKCQEHRIPVDGVLPFQIERAHAKQNLAQWVDSRWFAPNQFRKQGAEGKFNGVYLSYYTFDSMTFTAYSGQRGEHYYVTVGSGKNKRRERRTRWYPASGRFQRFFDDVLVLANTGLNRKFMLELEPWPLLKVVPFNQQMLAGHMARTYDIELDPCFEEAKGRVDAAINLEVRQRIGGDTQRVSSIDSRYEAITFKHLLLPVWLLAYKYHDKTYQVFINAATGEVQGERPYSIWKIMFAVLLGLAAAGGIAAFSQR</sequence>
<evidence type="ECO:0000313" key="4">
    <source>
        <dbReference type="Proteomes" id="UP000187735"/>
    </source>
</evidence>
<proteinExistence type="predicted"/>
<accession>A0A1P8WJR6</accession>
<keyword evidence="3" id="KW-0240">DNA-directed RNA polymerase</keyword>
<dbReference type="EMBL" id="CP017641">
    <property type="protein sequence ID" value="APZ94304.1"/>
    <property type="molecule type" value="Genomic_DNA"/>
</dbReference>
<keyword evidence="2" id="KW-1133">Transmembrane helix</keyword>
<evidence type="ECO:0000313" key="3">
    <source>
        <dbReference type="EMBL" id="APZ94304.1"/>
    </source>
</evidence>
<keyword evidence="4" id="KW-1185">Reference proteome</keyword>
<feature type="region of interest" description="Disordered" evidence="1">
    <location>
        <begin position="1"/>
        <end position="26"/>
    </location>
</feature>
<dbReference type="PANTHER" id="PTHR37826">
    <property type="entry name" value="FLOTILLIN BAND_7_5 DOMAIN PROTEIN"/>
    <property type="match status" value="1"/>
</dbReference>
<dbReference type="RefSeq" id="WP_077025630.1">
    <property type="nucleotide sequence ID" value="NZ_CP017641.1"/>
</dbReference>
<evidence type="ECO:0000256" key="1">
    <source>
        <dbReference type="SAM" id="MobiDB-lite"/>
    </source>
</evidence>
<organism evidence="3 4">
    <name type="scientific">Fuerstiella marisgermanici</name>
    <dbReference type="NCBI Taxonomy" id="1891926"/>
    <lineage>
        <taxon>Bacteria</taxon>
        <taxon>Pseudomonadati</taxon>
        <taxon>Planctomycetota</taxon>
        <taxon>Planctomycetia</taxon>
        <taxon>Planctomycetales</taxon>
        <taxon>Planctomycetaceae</taxon>
        <taxon>Fuerstiella</taxon>
    </lineage>
</organism>
<dbReference type="PANTHER" id="PTHR37826:SF3">
    <property type="entry name" value="J DOMAIN-CONTAINING PROTEIN"/>
    <property type="match status" value="1"/>
</dbReference>
<dbReference type="KEGG" id="fmr:Fuma_03930"/>
<dbReference type="OrthoDB" id="3182597at2"/>
<protein>
    <submittedName>
        <fullName evidence="3">DNA-directed RNA polymerase subunit P</fullName>
    </submittedName>
</protein>